<proteinExistence type="predicted"/>
<dbReference type="AlphaFoldDB" id="A0A5B0M740"/>
<organism evidence="1 2">
    <name type="scientific">Puccinia graminis f. sp. tritici</name>
    <dbReference type="NCBI Taxonomy" id="56615"/>
    <lineage>
        <taxon>Eukaryota</taxon>
        <taxon>Fungi</taxon>
        <taxon>Dikarya</taxon>
        <taxon>Basidiomycota</taxon>
        <taxon>Pucciniomycotina</taxon>
        <taxon>Pucciniomycetes</taxon>
        <taxon>Pucciniales</taxon>
        <taxon>Pucciniaceae</taxon>
        <taxon>Puccinia</taxon>
    </lineage>
</organism>
<evidence type="ECO:0000313" key="1">
    <source>
        <dbReference type="EMBL" id="KAA1072582.1"/>
    </source>
</evidence>
<protein>
    <submittedName>
        <fullName evidence="1">Uncharacterized protein</fullName>
    </submittedName>
</protein>
<dbReference type="Proteomes" id="UP000325313">
    <property type="component" value="Unassembled WGS sequence"/>
</dbReference>
<gene>
    <name evidence="1" type="ORF">PGTUg99_021217</name>
</gene>
<dbReference type="EMBL" id="VDEP01000478">
    <property type="protein sequence ID" value="KAA1072582.1"/>
    <property type="molecule type" value="Genomic_DNA"/>
</dbReference>
<sequence>MIRFAIDVAATLIHRFMSALYVLPKLIAKKVNTSYIDHIPSARQNNTFEY</sequence>
<accession>A0A5B0M740</accession>
<comment type="caution">
    <text evidence="1">The sequence shown here is derived from an EMBL/GenBank/DDBJ whole genome shotgun (WGS) entry which is preliminary data.</text>
</comment>
<evidence type="ECO:0000313" key="2">
    <source>
        <dbReference type="Proteomes" id="UP000325313"/>
    </source>
</evidence>
<name>A0A5B0M740_PUCGR</name>
<reference evidence="1 2" key="1">
    <citation type="submission" date="2019-05" db="EMBL/GenBank/DDBJ databases">
        <title>Emergence of the Ug99 lineage of the wheat stem rust pathogen through somatic hybridization.</title>
        <authorList>
            <person name="Li F."/>
            <person name="Upadhyaya N.M."/>
            <person name="Sperschneider J."/>
            <person name="Matny O."/>
            <person name="Nguyen-Phuc H."/>
            <person name="Mago R."/>
            <person name="Raley C."/>
            <person name="Miller M.E."/>
            <person name="Silverstein K.A.T."/>
            <person name="Henningsen E."/>
            <person name="Hirsch C.D."/>
            <person name="Visser B."/>
            <person name="Pretorius Z.A."/>
            <person name="Steffenson B.J."/>
            <person name="Schwessinger B."/>
            <person name="Dodds P.N."/>
            <person name="Figueroa M."/>
        </authorList>
    </citation>
    <scope>NUCLEOTIDE SEQUENCE [LARGE SCALE GENOMIC DNA]</scope>
    <source>
        <strain evidence="1 2">Ug99</strain>
    </source>
</reference>